<keyword evidence="1 4" id="KW-0489">Methyltransferase</keyword>
<keyword evidence="7" id="KW-1185">Reference proteome</keyword>
<evidence type="ECO:0000313" key="6">
    <source>
        <dbReference type="EMBL" id="QJR34938.1"/>
    </source>
</evidence>
<feature type="binding site" evidence="4">
    <location>
        <position position="299"/>
    </location>
    <ligand>
        <name>S-adenosyl-L-methionine</name>
        <dbReference type="ChEBI" id="CHEBI:59789"/>
    </ligand>
</feature>
<name>A0A6M4IM34_9BACT</name>
<dbReference type="InterPro" id="IPR010280">
    <property type="entry name" value="U5_MeTrfase_fam"/>
</dbReference>
<dbReference type="RefSeq" id="WP_171224365.1">
    <property type="nucleotide sequence ID" value="NZ_CP053085.1"/>
</dbReference>
<dbReference type="PROSITE" id="PS01231">
    <property type="entry name" value="TRMA_2"/>
    <property type="match status" value="1"/>
</dbReference>
<feature type="active site" evidence="5">
    <location>
        <position position="424"/>
    </location>
</feature>
<reference evidence="6 7" key="1">
    <citation type="submission" date="2020-05" db="EMBL/GenBank/DDBJ databases">
        <title>Complete genome sequence of Gemmatimonas greenlandica TET16.</title>
        <authorList>
            <person name="Zeng Y."/>
        </authorList>
    </citation>
    <scope>NUCLEOTIDE SEQUENCE [LARGE SCALE GENOMIC DNA]</scope>
    <source>
        <strain evidence="6 7">TET16</strain>
    </source>
</reference>
<feature type="active site" description="Nucleophile" evidence="4">
    <location>
        <position position="424"/>
    </location>
</feature>
<dbReference type="InterPro" id="IPR029063">
    <property type="entry name" value="SAM-dependent_MTases_sf"/>
</dbReference>
<dbReference type="Proteomes" id="UP000500938">
    <property type="component" value="Chromosome"/>
</dbReference>
<keyword evidence="2 4" id="KW-0808">Transferase</keyword>
<evidence type="ECO:0000256" key="3">
    <source>
        <dbReference type="ARBA" id="ARBA00022691"/>
    </source>
</evidence>
<dbReference type="Pfam" id="PF05958">
    <property type="entry name" value="tRNA_U5-meth_tr"/>
    <property type="match status" value="1"/>
</dbReference>
<evidence type="ECO:0000256" key="2">
    <source>
        <dbReference type="ARBA" id="ARBA00022679"/>
    </source>
</evidence>
<accession>A0A6M4IM34</accession>
<evidence type="ECO:0000256" key="4">
    <source>
        <dbReference type="PROSITE-ProRule" id="PRU01024"/>
    </source>
</evidence>
<dbReference type="InterPro" id="IPR012340">
    <property type="entry name" value="NA-bd_OB-fold"/>
</dbReference>
<feature type="binding site" evidence="4">
    <location>
        <position position="394"/>
    </location>
    <ligand>
        <name>S-adenosyl-L-methionine</name>
        <dbReference type="ChEBI" id="CHEBI:59789"/>
    </ligand>
</feature>
<dbReference type="PANTHER" id="PTHR11061:SF30">
    <property type="entry name" value="TRNA (URACIL(54)-C(5))-METHYLTRANSFERASE"/>
    <property type="match status" value="1"/>
</dbReference>
<proteinExistence type="inferred from homology"/>
<dbReference type="Gene3D" id="2.40.50.140">
    <property type="entry name" value="Nucleic acid-binding proteins"/>
    <property type="match status" value="1"/>
</dbReference>
<dbReference type="AlphaFoldDB" id="A0A6M4IM34"/>
<sequence length="468" mass="49998">MRRASAAPAVEQIATMTIDRIAKGGDGVGRANGLACFVPRTAPGDVAQVAYVAHARHGRGRVLQIVTPSAHRVDARCAHYERDRCGGCQLQHVDDDAQRDARRHIVQDALSRIGKRTIELPELVTGESWGYRGRLTLMLLPRGRGWTGGLHPHDDAARVFNLEECPIANPVLVQCWRDMRERLHGMPTDRFLRVSFRLLSAEAGQETVAVVVQGGEAWSGAAEWAAALLRASAPVRAVWWLPRGGDPVGLAGDVATDAAVMGAALQLEADMSAGNATLDEAAEAGRYEPDAREALAFAQVNPTVATALRDFVFASVRAFAPQRVVDAYAGSGELTERFARDGAQVVSIEADASGTAATRRRVDEAGLADRVKVITALVESALPAALPADVVVLNPPRAGVAVGVTALLEQAASRGVRGIVYVSCDPATLARDLARVPGWRIDAVRCFDMFPQTAHVETVCVLRPETTV</sequence>
<gene>
    <name evidence="6" type="ORF">HKW67_05130</name>
</gene>
<protein>
    <submittedName>
        <fullName evidence="6">Class I SAM-dependent RNA methyltransferase</fullName>
    </submittedName>
</protein>
<feature type="binding site" evidence="4">
    <location>
        <position position="328"/>
    </location>
    <ligand>
        <name>S-adenosyl-L-methionine</name>
        <dbReference type="ChEBI" id="CHEBI:59789"/>
    </ligand>
</feature>
<dbReference type="EMBL" id="CP053085">
    <property type="protein sequence ID" value="QJR34938.1"/>
    <property type="molecule type" value="Genomic_DNA"/>
</dbReference>
<organism evidence="6 7">
    <name type="scientific">Gemmatimonas groenlandica</name>
    <dbReference type="NCBI Taxonomy" id="2732249"/>
    <lineage>
        <taxon>Bacteria</taxon>
        <taxon>Pseudomonadati</taxon>
        <taxon>Gemmatimonadota</taxon>
        <taxon>Gemmatimonadia</taxon>
        <taxon>Gemmatimonadales</taxon>
        <taxon>Gemmatimonadaceae</taxon>
        <taxon>Gemmatimonas</taxon>
    </lineage>
</organism>
<dbReference type="SUPFAM" id="SSF53335">
    <property type="entry name" value="S-adenosyl-L-methionine-dependent methyltransferases"/>
    <property type="match status" value="1"/>
</dbReference>
<dbReference type="KEGG" id="ggr:HKW67_05130"/>
<dbReference type="PANTHER" id="PTHR11061">
    <property type="entry name" value="RNA M5U METHYLTRANSFERASE"/>
    <property type="match status" value="1"/>
</dbReference>
<dbReference type="InterPro" id="IPR030391">
    <property type="entry name" value="MeTrfase_TrmA_CS"/>
</dbReference>
<evidence type="ECO:0000256" key="5">
    <source>
        <dbReference type="PROSITE-ProRule" id="PRU10015"/>
    </source>
</evidence>
<dbReference type="GO" id="GO:0070041">
    <property type="term" value="F:rRNA (uridine-C5-)-methyltransferase activity"/>
    <property type="evidence" value="ECO:0007669"/>
    <property type="project" value="TreeGrafter"/>
</dbReference>
<feature type="binding site" evidence="4">
    <location>
        <position position="349"/>
    </location>
    <ligand>
        <name>S-adenosyl-L-methionine</name>
        <dbReference type="ChEBI" id="CHEBI:59789"/>
    </ligand>
</feature>
<dbReference type="Gene3D" id="3.40.50.150">
    <property type="entry name" value="Vaccinia Virus protein VP39"/>
    <property type="match status" value="1"/>
</dbReference>
<dbReference type="SUPFAM" id="SSF50249">
    <property type="entry name" value="Nucleic acid-binding proteins"/>
    <property type="match status" value="1"/>
</dbReference>
<dbReference type="CDD" id="cd02440">
    <property type="entry name" value="AdoMet_MTases"/>
    <property type="match status" value="1"/>
</dbReference>
<dbReference type="PROSITE" id="PS01230">
    <property type="entry name" value="TRMA_1"/>
    <property type="match status" value="1"/>
</dbReference>
<evidence type="ECO:0000313" key="7">
    <source>
        <dbReference type="Proteomes" id="UP000500938"/>
    </source>
</evidence>
<dbReference type="GO" id="GO:0070475">
    <property type="term" value="P:rRNA base methylation"/>
    <property type="evidence" value="ECO:0007669"/>
    <property type="project" value="TreeGrafter"/>
</dbReference>
<comment type="similarity">
    <text evidence="4">Belongs to the class I-like SAM-binding methyltransferase superfamily. RNA M5U methyltransferase family.</text>
</comment>
<dbReference type="PROSITE" id="PS51687">
    <property type="entry name" value="SAM_MT_RNA_M5U"/>
    <property type="match status" value="1"/>
</dbReference>
<keyword evidence="3 4" id="KW-0949">S-adenosyl-L-methionine</keyword>
<dbReference type="InterPro" id="IPR030390">
    <property type="entry name" value="MeTrfase_TrmA_AS"/>
</dbReference>
<evidence type="ECO:0000256" key="1">
    <source>
        <dbReference type="ARBA" id="ARBA00022603"/>
    </source>
</evidence>
<dbReference type="Gene3D" id="2.40.50.1070">
    <property type="match status" value="1"/>
</dbReference>